<dbReference type="FunFam" id="3.40.50.1970:FF:000003">
    <property type="entry name" value="Alcohol dehydrogenase, iron-containing"/>
    <property type="match status" value="1"/>
</dbReference>
<evidence type="ECO:0000313" key="7">
    <source>
        <dbReference type="Proteomes" id="UP000214746"/>
    </source>
</evidence>
<organism evidence="6 7">
    <name type="scientific">Paenibacillus xerothermodurans</name>
    <dbReference type="NCBI Taxonomy" id="1977292"/>
    <lineage>
        <taxon>Bacteria</taxon>
        <taxon>Bacillati</taxon>
        <taxon>Bacillota</taxon>
        <taxon>Bacilli</taxon>
        <taxon>Bacillales</taxon>
        <taxon>Paenibacillaceae</taxon>
        <taxon>Paenibacillus</taxon>
    </lineage>
</organism>
<comment type="similarity">
    <text evidence="1">Belongs to the iron-containing alcohol dehydrogenase family.</text>
</comment>
<dbReference type="Gene3D" id="3.40.50.1970">
    <property type="match status" value="1"/>
</dbReference>
<dbReference type="Pfam" id="PF25137">
    <property type="entry name" value="ADH_Fe_C"/>
    <property type="match status" value="1"/>
</dbReference>
<dbReference type="PANTHER" id="PTHR11496:SF102">
    <property type="entry name" value="ALCOHOL DEHYDROGENASE 4"/>
    <property type="match status" value="1"/>
</dbReference>
<dbReference type="SUPFAM" id="SSF56796">
    <property type="entry name" value="Dehydroquinate synthase-like"/>
    <property type="match status" value="1"/>
</dbReference>
<dbReference type="PROSITE" id="PS00060">
    <property type="entry name" value="ADH_IRON_2"/>
    <property type="match status" value="1"/>
</dbReference>
<dbReference type="InterPro" id="IPR056798">
    <property type="entry name" value="ADH_Fe_C"/>
</dbReference>
<dbReference type="InterPro" id="IPR001670">
    <property type="entry name" value="ADH_Fe/GldA"/>
</dbReference>
<dbReference type="OrthoDB" id="9815791at2"/>
<dbReference type="InterPro" id="IPR039697">
    <property type="entry name" value="Alcohol_dehydrogenase_Fe"/>
</dbReference>
<dbReference type="GO" id="GO:0004022">
    <property type="term" value="F:alcohol dehydrogenase (NAD+) activity"/>
    <property type="evidence" value="ECO:0007669"/>
    <property type="project" value="TreeGrafter"/>
</dbReference>
<dbReference type="Proteomes" id="UP000214746">
    <property type="component" value="Unassembled WGS sequence"/>
</dbReference>
<dbReference type="GO" id="GO:0046872">
    <property type="term" value="F:metal ion binding"/>
    <property type="evidence" value="ECO:0007669"/>
    <property type="project" value="InterPro"/>
</dbReference>
<evidence type="ECO:0000256" key="2">
    <source>
        <dbReference type="ARBA" id="ARBA00023002"/>
    </source>
</evidence>
<keyword evidence="3" id="KW-0520">NAD</keyword>
<dbReference type="RefSeq" id="WP_089200630.1">
    <property type="nucleotide sequence ID" value="NZ_NHRJ02000008.1"/>
</dbReference>
<dbReference type="Gene3D" id="1.20.1090.10">
    <property type="entry name" value="Dehydroquinate synthase-like - alpha domain"/>
    <property type="match status" value="1"/>
</dbReference>
<evidence type="ECO:0000256" key="3">
    <source>
        <dbReference type="ARBA" id="ARBA00023027"/>
    </source>
</evidence>
<dbReference type="EMBL" id="NHRJ02000008">
    <property type="protein sequence ID" value="PZE20261.1"/>
    <property type="molecule type" value="Genomic_DNA"/>
</dbReference>
<dbReference type="FunFam" id="1.20.1090.10:FF:000001">
    <property type="entry name" value="Aldehyde-alcohol dehydrogenase"/>
    <property type="match status" value="1"/>
</dbReference>
<dbReference type="InterPro" id="IPR018211">
    <property type="entry name" value="ADH_Fe_CS"/>
</dbReference>
<keyword evidence="2" id="KW-0560">Oxidoreductase</keyword>
<feature type="domain" description="Fe-containing alcohol dehydrogenase-like C-terminal" evidence="5">
    <location>
        <begin position="186"/>
        <end position="378"/>
    </location>
</feature>
<protein>
    <submittedName>
        <fullName evidence="6">NAD-dependent alcohol dehydrogenase</fullName>
    </submittedName>
</protein>
<sequence>MSSIFLPVRIEFGMDSSLRVGSEFSSLNCTKVMIVSDKGVIDSGLLDRMTKSLAESAIQVILFDGVRPDPDIACVEKARDLYVSQACDGILAVGGGSSIDTAKAAGMLVTNPGPIAGLVGMNKLTNPLPPLIAIPTTCGTGSEVTNVTVVTDERHFKAPIVSSYLIPKIAMLDPGLLLSLPPNMVAATGMDALTHAVEALTNNVENWYADASALEAIRLISQALRPATANGNAAELGRMLYASTLAGVAFTLARLGLVHAMSHPVSGLARVPHGVANAVLLPYVMAFNVVGNPRGYAQVTRALGVAERENEVATAVAGVKEVVKLNHQLGIPKSFKALGVDEELIPLMIEDTFKSGNVAINPRRTTKSDVEKIYKAAFTGESPLTFVE</sequence>
<dbReference type="AlphaFoldDB" id="A0A2W1NAN1"/>
<keyword evidence="7" id="KW-1185">Reference proteome</keyword>
<comment type="caution">
    <text evidence="6">The sequence shown here is derived from an EMBL/GenBank/DDBJ whole genome shotgun (WGS) entry which is preliminary data.</text>
</comment>
<evidence type="ECO:0000313" key="6">
    <source>
        <dbReference type="EMBL" id="PZE20261.1"/>
    </source>
</evidence>
<dbReference type="Pfam" id="PF00465">
    <property type="entry name" value="Fe-ADH"/>
    <property type="match status" value="1"/>
</dbReference>
<reference evidence="6" key="1">
    <citation type="submission" date="2018-06" db="EMBL/GenBank/DDBJ databases">
        <title>Paenibacillus xerothermodurans sp. nov. an extremely dry heat resistant spore forming bacterium isolated from the soil of Cape Canaveral, Florida.</title>
        <authorList>
            <person name="Seuylemezian A."/>
            <person name="Kaur N."/>
            <person name="Patil P."/>
            <person name="Patil P."/>
            <person name="Mayilraj S."/>
            <person name="Vaishampayan P."/>
        </authorList>
    </citation>
    <scope>NUCLEOTIDE SEQUENCE [LARGE SCALE GENOMIC DNA]</scope>
    <source>
        <strain evidence="6">ATCC 27380</strain>
    </source>
</reference>
<evidence type="ECO:0000256" key="1">
    <source>
        <dbReference type="ARBA" id="ARBA00007358"/>
    </source>
</evidence>
<dbReference type="CDD" id="cd08551">
    <property type="entry name" value="Fe-ADH"/>
    <property type="match status" value="1"/>
</dbReference>
<name>A0A2W1NAN1_PAEXE</name>
<proteinExistence type="inferred from homology"/>
<dbReference type="PANTHER" id="PTHR11496">
    <property type="entry name" value="ALCOHOL DEHYDROGENASE"/>
    <property type="match status" value="1"/>
</dbReference>
<evidence type="ECO:0000259" key="5">
    <source>
        <dbReference type="Pfam" id="PF25137"/>
    </source>
</evidence>
<feature type="domain" description="Alcohol dehydrogenase iron-type/glycerol dehydrogenase GldA" evidence="4">
    <location>
        <begin position="7"/>
        <end position="174"/>
    </location>
</feature>
<evidence type="ECO:0000259" key="4">
    <source>
        <dbReference type="Pfam" id="PF00465"/>
    </source>
</evidence>
<gene>
    <name evidence="6" type="ORF">CBW46_014015</name>
</gene>
<accession>A0A2W1NAN1</accession>